<feature type="domain" description="HDOD" evidence="1">
    <location>
        <begin position="16"/>
        <end position="220"/>
    </location>
</feature>
<dbReference type="Gene3D" id="1.10.3210.10">
    <property type="entry name" value="Hypothetical protein af1432"/>
    <property type="match status" value="1"/>
</dbReference>
<evidence type="ECO:0000259" key="1">
    <source>
        <dbReference type="PROSITE" id="PS51833"/>
    </source>
</evidence>
<keyword evidence="3" id="KW-1185">Reference proteome</keyword>
<evidence type="ECO:0000313" key="3">
    <source>
        <dbReference type="Proteomes" id="UP001524569"/>
    </source>
</evidence>
<name>A0ABT1UDQ5_9GAMM</name>
<dbReference type="Pfam" id="PF08668">
    <property type="entry name" value="HDOD"/>
    <property type="match status" value="1"/>
</dbReference>
<protein>
    <submittedName>
        <fullName evidence="2">HDOD domain-containing protein</fullName>
    </submittedName>
</protein>
<dbReference type="PANTHER" id="PTHR33525:SF6">
    <property type="entry name" value="HDOD DOMAIN-CONTAINING PROTEIN"/>
    <property type="match status" value="1"/>
</dbReference>
<dbReference type="PROSITE" id="PS51833">
    <property type="entry name" value="HDOD"/>
    <property type="match status" value="1"/>
</dbReference>
<dbReference type="RefSeq" id="WP_256609352.1">
    <property type="nucleotide sequence ID" value="NZ_JANIBM010000002.1"/>
</dbReference>
<dbReference type="EMBL" id="JANIBM010000002">
    <property type="protein sequence ID" value="MCQ8179973.1"/>
    <property type="molecule type" value="Genomic_DNA"/>
</dbReference>
<dbReference type="InterPro" id="IPR013976">
    <property type="entry name" value="HDOD"/>
</dbReference>
<accession>A0ABT1UDQ5</accession>
<dbReference type="Proteomes" id="UP001524569">
    <property type="component" value="Unassembled WGS sequence"/>
</dbReference>
<organism evidence="2 3">
    <name type="scientific">Methylomonas aurea</name>
    <dbReference type="NCBI Taxonomy" id="2952224"/>
    <lineage>
        <taxon>Bacteria</taxon>
        <taxon>Pseudomonadati</taxon>
        <taxon>Pseudomonadota</taxon>
        <taxon>Gammaproteobacteria</taxon>
        <taxon>Methylococcales</taxon>
        <taxon>Methylococcaceae</taxon>
        <taxon>Methylomonas</taxon>
    </lineage>
</organism>
<comment type="caution">
    <text evidence="2">The sequence shown here is derived from an EMBL/GenBank/DDBJ whole genome shotgun (WGS) entry which is preliminary data.</text>
</comment>
<dbReference type="InterPro" id="IPR052340">
    <property type="entry name" value="RNase_Y/CdgJ"/>
</dbReference>
<sequence length="288" mass="31548">MPRIELPACFADARQLPALPHDVHHLIKALANDGLDYAGLAQVLEAHPTICSRLIALANSAWINNNGEPVTSIERTCFKLGLNIVRGVSIGLAVMKPFNVNQCRGFDIRRYWVSSMLAAQAAGDLARALALQDAEVNETFVQTAHTAGILHNLGLLCLADTMALQTQEALQLKRANPQLHLNQVLRKTAGTDYCEIGAYLAQYWGIPEVLATAIEHHRHSGYRGDHWKLAQMVGAATRMVGALFKDEEMPSLGMLEALAISENAAQRCFANLQTEYAKTKELARVLFG</sequence>
<gene>
    <name evidence="2" type="ORF">NP603_02520</name>
</gene>
<reference evidence="2 3" key="1">
    <citation type="submission" date="2022-07" db="EMBL/GenBank/DDBJ databases">
        <title>Methylomonas rivi sp. nov., Methylomonas rosea sp. nov., Methylomonas aureus sp. nov. and Methylomonas subterranea sp. nov., four novel methanotrophs isolated from a freshwater creek and the deep terrestrial subsurface.</title>
        <authorList>
            <person name="Abin C."/>
            <person name="Sankaranarayanan K."/>
            <person name="Garner C."/>
            <person name="Sindelar R."/>
            <person name="Kotary K."/>
            <person name="Garner R."/>
            <person name="Barclay S."/>
            <person name="Lawson P."/>
            <person name="Krumholz L."/>
        </authorList>
    </citation>
    <scope>NUCLEOTIDE SEQUENCE [LARGE SCALE GENOMIC DNA]</scope>
    <source>
        <strain evidence="2 3">SURF-1</strain>
    </source>
</reference>
<evidence type="ECO:0000313" key="2">
    <source>
        <dbReference type="EMBL" id="MCQ8179973.1"/>
    </source>
</evidence>
<dbReference type="PANTHER" id="PTHR33525">
    <property type="match status" value="1"/>
</dbReference>
<dbReference type="SUPFAM" id="SSF109604">
    <property type="entry name" value="HD-domain/PDEase-like"/>
    <property type="match status" value="1"/>
</dbReference>
<proteinExistence type="predicted"/>